<evidence type="ECO:0000313" key="13">
    <source>
        <dbReference type="Proteomes" id="UP000094236"/>
    </source>
</evidence>
<evidence type="ECO:0000256" key="10">
    <source>
        <dbReference type="SAM" id="MobiDB-lite"/>
    </source>
</evidence>
<comment type="function">
    <text evidence="8">Part of the AP-3 complex, an adaptor-related complex which is not clathrin-associated. The complex is associated with the Golgi region as well as more peripheral structures. It facilitates the budding of vesicles from the Golgi membrane.</text>
</comment>
<organism evidence="12 13">
    <name type="scientific">Pachysolen tannophilus NRRL Y-2460</name>
    <dbReference type="NCBI Taxonomy" id="669874"/>
    <lineage>
        <taxon>Eukaryota</taxon>
        <taxon>Fungi</taxon>
        <taxon>Dikarya</taxon>
        <taxon>Ascomycota</taxon>
        <taxon>Saccharomycotina</taxon>
        <taxon>Pichiomycetes</taxon>
        <taxon>Pachysolenaceae</taxon>
        <taxon>Pachysolen</taxon>
    </lineage>
</organism>
<comment type="similarity">
    <text evidence="2 8">Belongs to the adaptor complexes large subunit family.</text>
</comment>
<evidence type="ECO:0000256" key="8">
    <source>
        <dbReference type="PIRNR" id="PIRNR037092"/>
    </source>
</evidence>
<dbReference type="Proteomes" id="UP000094236">
    <property type="component" value="Unassembled WGS sequence"/>
</dbReference>
<keyword evidence="13" id="KW-1185">Reference proteome</keyword>
<dbReference type="GO" id="GO:0005794">
    <property type="term" value="C:Golgi apparatus"/>
    <property type="evidence" value="ECO:0007669"/>
    <property type="project" value="UniProtKB-SubCell"/>
</dbReference>
<keyword evidence="4 8" id="KW-0813">Transport</keyword>
<evidence type="ECO:0000256" key="2">
    <source>
        <dbReference type="ARBA" id="ARBA00006613"/>
    </source>
</evidence>
<feature type="compositionally biased region" description="Basic residues" evidence="10">
    <location>
        <begin position="942"/>
        <end position="954"/>
    </location>
</feature>
<gene>
    <name evidence="12" type="ORF">PACTADRAFT_47419</name>
</gene>
<feature type="coiled-coil region" evidence="9">
    <location>
        <begin position="592"/>
        <end position="626"/>
    </location>
</feature>
<feature type="compositionally biased region" description="Basic residues" evidence="10">
    <location>
        <begin position="889"/>
        <end position="902"/>
    </location>
</feature>
<name>A0A1E4U0I4_PACTA</name>
<evidence type="ECO:0000256" key="1">
    <source>
        <dbReference type="ARBA" id="ARBA00004145"/>
    </source>
</evidence>
<accession>A0A1E4U0I4</accession>
<dbReference type="STRING" id="669874.A0A1E4U0I4"/>
<dbReference type="FunFam" id="1.25.10.10:FF:000251">
    <property type="entry name" value="AP-3 complex subunit delta"/>
    <property type="match status" value="1"/>
</dbReference>
<protein>
    <recommendedName>
        <fullName evidence="3 8">AP-3 complex subunit delta</fullName>
    </recommendedName>
</protein>
<dbReference type="SUPFAM" id="SSF48371">
    <property type="entry name" value="ARM repeat"/>
    <property type="match status" value="1"/>
</dbReference>
<feature type="region of interest" description="Disordered" evidence="10">
    <location>
        <begin position="701"/>
        <end position="726"/>
    </location>
</feature>
<dbReference type="GO" id="GO:0006896">
    <property type="term" value="P:Golgi to vacuole transport"/>
    <property type="evidence" value="ECO:0007669"/>
    <property type="project" value="EnsemblFungi"/>
</dbReference>
<keyword evidence="5" id="KW-0677">Repeat</keyword>
<dbReference type="GO" id="GO:0010008">
    <property type="term" value="C:endosome membrane"/>
    <property type="evidence" value="ECO:0007669"/>
    <property type="project" value="TreeGrafter"/>
</dbReference>
<comment type="subcellular location">
    <subcellularLocation>
        <location evidence="1">Cytoplasmic vesicle</location>
        <location evidence="1">Clathrin-coated vesicle membrane</location>
        <topology evidence="1">Peripheral membrane protein</topology>
        <orientation evidence="1">Cytoplasmic side</orientation>
    </subcellularLocation>
    <subcellularLocation>
        <location evidence="8">Golgi apparatus</location>
    </subcellularLocation>
</comment>
<dbReference type="InterPro" id="IPR002553">
    <property type="entry name" value="Clathrin/coatomer_adapt-like_N"/>
</dbReference>
<evidence type="ECO:0000256" key="5">
    <source>
        <dbReference type="ARBA" id="ARBA00022737"/>
    </source>
</evidence>
<feature type="region of interest" description="Disordered" evidence="10">
    <location>
        <begin position="768"/>
        <end position="794"/>
    </location>
</feature>
<dbReference type="PANTHER" id="PTHR22781">
    <property type="entry name" value="DELTA ADAPTIN-RELATED"/>
    <property type="match status" value="1"/>
</dbReference>
<dbReference type="PIRSF" id="PIRSF037092">
    <property type="entry name" value="AP3_complex_delta"/>
    <property type="match status" value="1"/>
</dbReference>
<dbReference type="OrthoDB" id="10264595at2759"/>
<dbReference type="GO" id="GO:0030123">
    <property type="term" value="C:AP-3 adaptor complex"/>
    <property type="evidence" value="ECO:0007669"/>
    <property type="project" value="EnsemblFungi"/>
</dbReference>
<dbReference type="PANTHER" id="PTHR22781:SF12">
    <property type="entry name" value="AP-3 COMPLEX SUBUNIT DELTA-1"/>
    <property type="match status" value="1"/>
</dbReference>
<dbReference type="GO" id="GO:0006623">
    <property type="term" value="P:protein targeting to vacuole"/>
    <property type="evidence" value="ECO:0007669"/>
    <property type="project" value="EnsemblFungi"/>
</dbReference>
<dbReference type="Gene3D" id="1.25.10.10">
    <property type="entry name" value="Leucine-rich Repeat Variant"/>
    <property type="match status" value="1"/>
</dbReference>
<keyword evidence="8" id="KW-0333">Golgi apparatus</keyword>
<dbReference type="InterPro" id="IPR011989">
    <property type="entry name" value="ARM-like"/>
</dbReference>
<keyword evidence="7" id="KW-0472">Membrane</keyword>
<evidence type="ECO:0000256" key="4">
    <source>
        <dbReference type="ARBA" id="ARBA00022448"/>
    </source>
</evidence>
<evidence type="ECO:0000313" key="12">
    <source>
        <dbReference type="EMBL" id="ODV97512.1"/>
    </source>
</evidence>
<evidence type="ECO:0000259" key="11">
    <source>
        <dbReference type="Pfam" id="PF01602"/>
    </source>
</evidence>
<dbReference type="InterPro" id="IPR017105">
    <property type="entry name" value="AP3_complex_dsu"/>
</dbReference>
<evidence type="ECO:0000256" key="7">
    <source>
        <dbReference type="ARBA" id="ARBA00023136"/>
    </source>
</evidence>
<dbReference type="InterPro" id="IPR016024">
    <property type="entry name" value="ARM-type_fold"/>
</dbReference>
<feature type="compositionally biased region" description="Polar residues" evidence="10">
    <location>
        <begin position="924"/>
        <end position="935"/>
    </location>
</feature>
<keyword evidence="9" id="KW-0175">Coiled coil</keyword>
<reference evidence="13" key="1">
    <citation type="submission" date="2016-05" db="EMBL/GenBank/DDBJ databases">
        <title>Comparative genomics of biotechnologically important yeasts.</title>
        <authorList>
            <consortium name="DOE Joint Genome Institute"/>
            <person name="Riley R."/>
            <person name="Haridas S."/>
            <person name="Wolfe K.H."/>
            <person name="Lopes M.R."/>
            <person name="Hittinger C.T."/>
            <person name="Goker M."/>
            <person name="Salamov A."/>
            <person name="Wisecaver J."/>
            <person name="Long T.M."/>
            <person name="Aerts A.L."/>
            <person name="Barry K."/>
            <person name="Choi C."/>
            <person name="Clum A."/>
            <person name="Coughlan A.Y."/>
            <person name="Deshpande S."/>
            <person name="Douglass A.P."/>
            <person name="Hanson S.J."/>
            <person name="Klenk H.-P."/>
            <person name="Labutti K."/>
            <person name="Lapidus A."/>
            <person name="Lindquist E."/>
            <person name="Lipzen A."/>
            <person name="Meier-Kolthoff J.P."/>
            <person name="Ohm R.A."/>
            <person name="Otillar R.P."/>
            <person name="Pangilinan J."/>
            <person name="Peng Y."/>
            <person name="Rokas A."/>
            <person name="Rosa C.A."/>
            <person name="Scheuner C."/>
            <person name="Sibirny A.A."/>
            <person name="Slot J.C."/>
            <person name="Stielow J.B."/>
            <person name="Sun H."/>
            <person name="Kurtzman C.P."/>
            <person name="Blackwell M."/>
            <person name="Grigoriev I.V."/>
            <person name="Jeffries T.W."/>
        </authorList>
    </citation>
    <scope>NUCLEOTIDE SEQUENCE [LARGE SCALE GENOMIC DNA]</scope>
    <source>
        <strain evidence="13">NRRL Y-2460</strain>
    </source>
</reference>
<dbReference type="Pfam" id="PF01602">
    <property type="entry name" value="Adaptin_N"/>
    <property type="match status" value="1"/>
</dbReference>
<evidence type="ECO:0000256" key="3">
    <source>
        <dbReference type="ARBA" id="ARBA00015717"/>
    </source>
</evidence>
<dbReference type="EMBL" id="KV454011">
    <property type="protein sequence ID" value="ODV97512.1"/>
    <property type="molecule type" value="Genomic_DNA"/>
</dbReference>
<evidence type="ECO:0000256" key="9">
    <source>
        <dbReference type="SAM" id="Coils"/>
    </source>
</evidence>
<feature type="compositionally biased region" description="Basic residues" evidence="10">
    <location>
        <begin position="780"/>
        <end position="794"/>
    </location>
</feature>
<proteinExistence type="inferred from homology"/>
<comment type="subunit">
    <text evidence="8">Adaptor protein complex 3 (AP-3) is a heterotetramer.</text>
</comment>
<feature type="region of interest" description="Disordered" evidence="10">
    <location>
        <begin position="881"/>
        <end position="954"/>
    </location>
</feature>
<dbReference type="GO" id="GO:0030665">
    <property type="term" value="C:clathrin-coated vesicle membrane"/>
    <property type="evidence" value="ECO:0007669"/>
    <property type="project" value="UniProtKB-SubCell"/>
</dbReference>
<evidence type="ECO:0000256" key="6">
    <source>
        <dbReference type="ARBA" id="ARBA00022927"/>
    </source>
</evidence>
<sequence length="954" mass="110065">MSLVDVTADQFRSRLRPFGISFEKSLSDLIKGIRSNNNDKQKLSQFFNDSIQECRKELKSNDPELKSTSILKLTYLEMYGFDLSFCSFQILEVMSSNKFQHKRIGYLAAIQILTRDNNDDVLMLMTNLLKKDLNSSNYLEVGLAISCLSSIVTKELAQDVIDDLIKMLTHTKPFIRKKAILASFKIFLKYPNALRLNYNRLIDRLDDEDVSVVSATVNVICELAKKNPKNYIELAPRLFDLLVNSNNNWMIIRLLKLFSSLSIIEPRLKKKLLPSILEIMSKTKASSLIYECINCILTGNMLSPQDSKISKIMIDELLQFLTTNDLNLKYVSILAFIKIINIQPSLIREHQSLIMDCLKDQDLTIRSKSLDLVDGLIDEDNVVQIVSLLLIQLAEETETLPVSYRTQITKKILSVCSSNNYALIPNFHWFLITLKDLIKLNSNDGGLVFEITQYFVDIGLKIPSLRHELIQICIELIKDEYLVKRNWLTNCMWCVGEYFVDYLNKQDKEESFSIINYLISDNMLNWLKFQENSDNILPIYIESLFKIFVKFINADNYFEDWDTNHYEELILLTKNFINFFESFQYSLSFEIQERAINNLELLKILLESLENNLQKLITSLSSADESSIRIAPPLFLTKGLPQFYNSYELKPIALGLQLRISLPDVIDFNEVINDEKFGDLIKLSRFENDDRDYNYYYDDENEIDSGENMSDSSNINDHDNETGEPFDDEVEIARKNAERELRLKDDPYYISMDSVSAGKISTKETSQLISLDEQETQNPKGKKKVKPKKKHVKKEKVLILQEEDVPDNESNKNINKKNNSTIRKQHFSSKSSKFRIDSSNLDNFDISSSAEVTANDEMGLPSLKNDFNGEYEVEQLRKEMATSYLENKKPKKTTSKTKKKKKKDEDIEANTIKAPVKVNKENTAEGTNGRDNANGTPDIKEKKKKIKKKKAIIN</sequence>
<dbReference type="AlphaFoldDB" id="A0A1E4U0I4"/>
<keyword evidence="6 8" id="KW-0653">Protein transport</keyword>
<feature type="domain" description="Clathrin/coatomer adaptor adaptin-like N-terminal" evidence="11">
    <location>
        <begin position="51"/>
        <end position="603"/>
    </location>
</feature>